<protein>
    <recommendedName>
        <fullName evidence="6">EVE domain-containing protein</fullName>
    </recommendedName>
</protein>
<reference evidence="4 5" key="1">
    <citation type="journal article" date="2016" name="Nat. Commun.">
        <title>Thousands of microbial genomes shed light on interconnected biogeochemical processes in an aquifer system.</title>
        <authorList>
            <person name="Anantharaman K."/>
            <person name="Brown C.T."/>
            <person name="Hug L.A."/>
            <person name="Sharon I."/>
            <person name="Castelle C.J."/>
            <person name="Probst A.J."/>
            <person name="Thomas B.C."/>
            <person name="Singh A."/>
            <person name="Wilkins M.J."/>
            <person name="Karaoz U."/>
            <person name="Brodie E.L."/>
            <person name="Williams K.H."/>
            <person name="Hubbard S.S."/>
            <person name="Banfield J.F."/>
        </authorList>
    </citation>
    <scope>NUCLEOTIDE SEQUENCE [LARGE SCALE GENOMIC DNA]</scope>
</reference>
<dbReference type="Gene3D" id="3.40.1350.10">
    <property type="match status" value="1"/>
</dbReference>
<proteinExistence type="predicted"/>
<dbReference type="Pfam" id="PF01878">
    <property type="entry name" value="EVE"/>
    <property type="match status" value="1"/>
</dbReference>
<dbReference type="InterPro" id="IPR015947">
    <property type="entry name" value="PUA-like_sf"/>
</dbReference>
<accession>A0A1F6AI57</accession>
<dbReference type="GO" id="GO:0004519">
    <property type="term" value="F:endonuclease activity"/>
    <property type="evidence" value="ECO:0007669"/>
    <property type="project" value="InterPro"/>
</dbReference>
<name>A0A1F6AI57_9BACT</name>
<dbReference type="EMBL" id="MFJV01000001">
    <property type="protein sequence ID" value="OGG24418.1"/>
    <property type="molecule type" value="Genomic_DNA"/>
</dbReference>
<evidence type="ECO:0000313" key="5">
    <source>
        <dbReference type="Proteomes" id="UP000178759"/>
    </source>
</evidence>
<dbReference type="Gene3D" id="3.10.590.10">
    <property type="entry name" value="ph1033 like domains"/>
    <property type="match status" value="1"/>
</dbReference>
<dbReference type="Proteomes" id="UP000178759">
    <property type="component" value="Unassembled WGS sequence"/>
</dbReference>
<evidence type="ECO:0000259" key="2">
    <source>
        <dbReference type="Pfam" id="PF01878"/>
    </source>
</evidence>
<organism evidence="4 5">
    <name type="scientific">Candidatus Gottesmanbacteria bacterium RIFCSPLOWO2_01_FULL_43_11b</name>
    <dbReference type="NCBI Taxonomy" id="1798392"/>
    <lineage>
        <taxon>Bacteria</taxon>
        <taxon>Candidatus Gottesmaniibacteriota</taxon>
    </lineage>
</organism>
<dbReference type="AlphaFoldDB" id="A0A1F6AI57"/>
<evidence type="ECO:0000256" key="1">
    <source>
        <dbReference type="ARBA" id="ARBA00023125"/>
    </source>
</evidence>
<dbReference type="STRING" id="1798392.A3A79_04510"/>
<gene>
    <name evidence="4" type="ORF">A3A79_04510</name>
</gene>
<feature type="domain" description="Endonuclease NucS C-terminal" evidence="3">
    <location>
        <begin position="192"/>
        <end position="254"/>
    </location>
</feature>
<dbReference type="InterPro" id="IPR002793">
    <property type="entry name" value="Endonuclease_NucS"/>
</dbReference>
<dbReference type="CDD" id="cd22341">
    <property type="entry name" value="NucS-like"/>
    <property type="match status" value="1"/>
</dbReference>
<feature type="domain" description="EVE" evidence="2">
    <location>
        <begin position="29"/>
        <end position="113"/>
    </location>
</feature>
<evidence type="ECO:0008006" key="6">
    <source>
        <dbReference type="Google" id="ProtNLM"/>
    </source>
</evidence>
<dbReference type="Pfam" id="PF01939">
    <property type="entry name" value="NucS_C"/>
    <property type="match status" value="1"/>
</dbReference>
<comment type="caution">
    <text evidence="4">The sequence shown here is derived from an EMBL/GenBank/DDBJ whole genome shotgun (WGS) entry which is preliminary data.</text>
</comment>
<dbReference type="SUPFAM" id="SSF88697">
    <property type="entry name" value="PUA domain-like"/>
    <property type="match status" value="1"/>
</dbReference>
<dbReference type="InterPro" id="IPR002740">
    <property type="entry name" value="EVE_domain"/>
</dbReference>
<sequence>MNYYVFQVSDQSKYGKQRTAHEVFDFLVKERKAWGFGYHTANRKAIQKGDKALFYLTGLDNQVFVGAATLKSAAYKDATKESVDWYLDPETLRIDLEDVIIFPEPKSRKEFKSIEWRPVQGGSGKISERDYLIIMGLQPDAFSKQAEPQEEMEFALEKYLEDFIWDNWDKIDFDEKLYKFTDGDGNEGKQYYTDEAGYIDILAKDSKGNFVVFELKKGRKNDEVIGQILRYIGWVRNNLATKGEQVRGIIIVGSKDSKLEYALQEISNLVSVKLYKITFKIEKYS</sequence>
<dbReference type="GO" id="GO:0003676">
    <property type="term" value="F:nucleic acid binding"/>
    <property type="evidence" value="ECO:0007669"/>
    <property type="project" value="InterPro"/>
</dbReference>
<dbReference type="InterPro" id="IPR048301">
    <property type="entry name" value="NucS_C"/>
</dbReference>
<evidence type="ECO:0000259" key="3">
    <source>
        <dbReference type="Pfam" id="PF01939"/>
    </source>
</evidence>
<evidence type="ECO:0000313" key="4">
    <source>
        <dbReference type="EMBL" id="OGG24418.1"/>
    </source>
</evidence>
<keyword evidence="1" id="KW-0238">DNA-binding</keyword>
<dbReference type="InterPro" id="IPR011856">
    <property type="entry name" value="tRNA_endonuc-like_dom_sf"/>
</dbReference>